<proteinExistence type="predicted"/>
<evidence type="ECO:0000256" key="1">
    <source>
        <dbReference type="SAM" id="MobiDB-lite"/>
    </source>
</evidence>
<gene>
    <name evidence="2" type="ORF">TCNE_LOCUS14682</name>
</gene>
<reference evidence="4" key="1">
    <citation type="submission" date="2016-06" db="UniProtKB">
        <authorList>
            <consortium name="WormBaseParasite"/>
        </authorList>
    </citation>
    <scope>IDENTIFICATION</scope>
</reference>
<dbReference type="AlphaFoldDB" id="A0A183V1R2"/>
<dbReference type="Proteomes" id="UP000050794">
    <property type="component" value="Unassembled WGS sequence"/>
</dbReference>
<reference evidence="2 3" key="2">
    <citation type="submission" date="2018-11" db="EMBL/GenBank/DDBJ databases">
        <authorList>
            <consortium name="Pathogen Informatics"/>
        </authorList>
    </citation>
    <scope>NUCLEOTIDE SEQUENCE [LARGE SCALE GENOMIC DNA]</scope>
</reference>
<protein>
    <submittedName>
        <fullName evidence="4">Methyltransferase</fullName>
    </submittedName>
</protein>
<sequence>MTHSVRSTLGAAEDTRSSADNPTVRAMAEFQAVASKADDATSIYRILRPFWALTSLAHLVEPAEKVLSLVPSSRW</sequence>
<feature type="region of interest" description="Disordered" evidence="1">
    <location>
        <begin position="1"/>
        <end position="22"/>
    </location>
</feature>
<keyword evidence="3" id="KW-1185">Reference proteome</keyword>
<organism evidence="3 4">
    <name type="scientific">Toxocara canis</name>
    <name type="common">Canine roundworm</name>
    <dbReference type="NCBI Taxonomy" id="6265"/>
    <lineage>
        <taxon>Eukaryota</taxon>
        <taxon>Metazoa</taxon>
        <taxon>Ecdysozoa</taxon>
        <taxon>Nematoda</taxon>
        <taxon>Chromadorea</taxon>
        <taxon>Rhabditida</taxon>
        <taxon>Spirurina</taxon>
        <taxon>Ascaridomorpha</taxon>
        <taxon>Ascaridoidea</taxon>
        <taxon>Toxocaridae</taxon>
        <taxon>Toxocara</taxon>
    </lineage>
</organism>
<evidence type="ECO:0000313" key="4">
    <source>
        <dbReference type="WBParaSite" id="TCNE_0001468201-mRNA-1"/>
    </source>
</evidence>
<dbReference type="EMBL" id="UYWY01022387">
    <property type="protein sequence ID" value="VDM46003.1"/>
    <property type="molecule type" value="Genomic_DNA"/>
</dbReference>
<evidence type="ECO:0000313" key="3">
    <source>
        <dbReference type="Proteomes" id="UP000050794"/>
    </source>
</evidence>
<dbReference type="WBParaSite" id="TCNE_0001468201-mRNA-1">
    <property type="protein sequence ID" value="TCNE_0001468201-mRNA-1"/>
    <property type="gene ID" value="TCNE_0001468201"/>
</dbReference>
<accession>A0A183V1R2</accession>
<evidence type="ECO:0000313" key="2">
    <source>
        <dbReference type="EMBL" id="VDM46003.1"/>
    </source>
</evidence>
<name>A0A183V1R2_TOXCA</name>